<proteinExistence type="predicted"/>
<evidence type="ECO:0000313" key="1">
    <source>
        <dbReference type="EMBL" id="DAE11143.1"/>
    </source>
</evidence>
<protein>
    <submittedName>
        <fullName evidence="1">Uncharacterized protein</fullName>
    </submittedName>
</protein>
<name>A0A8S5PVS2_9CAUD</name>
<dbReference type="EMBL" id="BK015526">
    <property type="protein sequence ID" value="DAE11143.1"/>
    <property type="molecule type" value="Genomic_DNA"/>
</dbReference>
<dbReference type="InterPro" id="IPR046788">
    <property type="entry name" value="Methyltransf_35"/>
</dbReference>
<accession>A0A8S5PVS2</accession>
<organism evidence="1">
    <name type="scientific">Peduovirinae sp. ctySy20</name>
    <dbReference type="NCBI Taxonomy" id="2825211"/>
    <lineage>
        <taxon>Viruses</taxon>
        <taxon>Duplodnaviria</taxon>
        <taxon>Heunggongvirae</taxon>
        <taxon>Uroviricota</taxon>
        <taxon>Caudoviricetes</taxon>
        <taxon>Peduoviridae</taxon>
    </lineage>
</organism>
<reference evidence="1" key="1">
    <citation type="journal article" date="2021" name="Proc. Natl. Acad. Sci. U.S.A.">
        <title>A Catalog of Tens of Thousands of Viruses from Human Metagenomes Reveals Hidden Associations with Chronic Diseases.</title>
        <authorList>
            <person name="Tisza M.J."/>
            <person name="Buck C.B."/>
        </authorList>
    </citation>
    <scope>NUCLEOTIDE SEQUENCE</scope>
    <source>
        <strain evidence="1">CtySy20</strain>
    </source>
</reference>
<sequence>MSTGGSIPYHLRQNKAIERNLFIETLRRMNNYTNISEYVYIGFGGPFLEDFKQVHNLLKVNKMISIEGDENVHRRQHFNKPLSCINLGEGPEMSGDFINRYDFDEKTIIWLDYAMPSGLNSQLNEVVNLITKLKPRDIFKITLNAHPETLGKDPSERDPRPYRFRKINEILTESFMPIDSTEEDVGLKRYPTLLINALKRAVGNGLRGRNDIRIHPLTSFVYKDGQQMVTLTAIVLDNSDEEEAKFIDSSRIRNWPFYAGEWRKPKDINVPAMSLKERIHIESLLPEATVENIREDLGFYIGSNAAGANIDLNNFIEYYKVVPWYSKVLF</sequence>
<dbReference type="Pfam" id="PF20553">
    <property type="entry name" value="Methyltransf_35"/>
    <property type="match status" value="1"/>
</dbReference>